<organism evidence="3 4">
    <name type="scientific">Bugula neritina</name>
    <name type="common">Brown bryozoan</name>
    <name type="synonym">Sertularia neritina</name>
    <dbReference type="NCBI Taxonomy" id="10212"/>
    <lineage>
        <taxon>Eukaryota</taxon>
        <taxon>Metazoa</taxon>
        <taxon>Spiralia</taxon>
        <taxon>Lophotrochozoa</taxon>
        <taxon>Bryozoa</taxon>
        <taxon>Gymnolaemata</taxon>
        <taxon>Cheilostomatida</taxon>
        <taxon>Flustrina</taxon>
        <taxon>Buguloidea</taxon>
        <taxon>Bugulidae</taxon>
        <taxon>Bugula</taxon>
    </lineage>
</organism>
<dbReference type="InterPro" id="IPR008636">
    <property type="entry name" value="Hook_C"/>
</dbReference>
<dbReference type="GO" id="GO:0005813">
    <property type="term" value="C:centrosome"/>
    <property type="evidence" value="ECO:0007669"/>
    <property type="project" value="TreeGrafter"/>
</dbReference>
<evidence type="ECO:0000313" key="4">
    <source>
        <dbReference type="Proteomes" id="UP000593567"/>
    </source>
</evidence>
<proteinExistence type="predicted"/>
<feature type="domain" description="Hook C-terminal" evidence="2">
    <location>
        <begin position="1"/>
        <end position="233"/>
    </location>
</feature>
<name>A0A7J7KAM9_BUGNE</name>
<evidence type="ECO:0000256" key="1">
    <source>
        <dbReference type="SAM" id="MobiDB-lite"/>
    </source>
</evidence>
<evidence type="ECO:0000313" key="3">
    <source>
        <dbReference type="EMBL" id="KAF6035710.1"/>
    </source>
</evidence>
<dbReference type="GO" id="GO:0005737">
    <property type="term" value="C:cytoplasm"/>
    <property type="evidence" value="ECO:0007669"/>
    <property type="project" value="TreeGrafter"/>
</dbReference>
<dbReference type="AlphaFoldDB" id="A0A7J7KAM9"/>
<reference evidence="3" key="1">
    <citation type="submission" date="2020-06" db="EMBL/GenBank/DDBJ databases">
        <title>Draft genome of Bugula neritina, a colonial animal packing powerful symbionts and potential medicines.</title>
        <authorList>
            <person name="Rayko M."/>
        </authorList>
    </citation>
    <scope>NUCLEOTIDE SEQUENCE [LARGE SCALE GENOMIC DNA]</scope>
    <source>
        <strain evidence="3">Kwan_BN1</strain>
    </source>
</reference>
<gene>
    <name evidence="3" type="ORF">EB796_005994</name>
</gene>
<dbReference type="PANTHER" id="PTHR18947:SF39">
    <property type="entry name" value="PROTEIN HOOK"/>
    <property type="match status" value="1"/>
</dbReference>
<dbReference type="GO" id="GO:0030705">
    <property type="term" value="P:cytoskeleton-dependent intracellular transport"/>
    <property type="evidence" value="ECO:0007669"/>
    <property type="project" value="TreeGrafter"/>
</dbReference>
<dbReference type="PANTHER" id="PTHR18947">
    <property type="entry name" value="HOOK PROTEINS"/>
    <property type="match status" value="1"/>
</dbReference>
<evidence type="ECO:0000259" key="2">
    <source>
        <dbReference type="Pfam" id="PF05622"/>
    </source>
</evidence>
<dbReference type="EMBL" id="VXIV02000842">
    <property type="protein sequence ID" value="KAF6035710.1"/>
    <property type="molecule type" value="Genomic_DNA"/>
</dbReference>
<dbReference type="OrthoDB" id="49395at2759"/>
<comment type="caution">
    <text evidence="3">The sequence shown here is derived from an EMBL/GenBank/DDBJ whole genome shotgun (WGS) entry which is preliminary data.</text>
</comment>
<dbReference type="Proteomes" id="UP000593567">
    <property type="component" value="Unassembled WGS sequence"/>
</dbReference>
<dbReference type="GO" id="GO:0031122">
    <property type="term" value="P:cytoplasmic microtubule organization"/>
    <property type="evidence" value="ECO:0007669"/>
    <property type="project" value="InterPro"/>
</dbReference>
<accession>A0A7J7KAM9</accession>
<sequence length="241" mass="28289">MQVASLQEEKNHLENHSEAITDKVADDLDDPNTTSGKKYLALQQQLEQYKDEVYRLDAAKEDYRLKYEFSSKELVELKDKSESLATLADEAKSLKDEVDVLRQNEEKVKKYETTIESYKRKLEDMTDLRRTVKMLEEKNTSYMEKSVEWEEESKKTSTLRSQIEVYKRQVQELQSKVTVETKRGDKSDFEIKRLQEKLSAVQTEKDRLAQDLQNMKENHEEMELVRLQGMSLDGNAGNLYL</sequence>
<dbReference type="Pfam" id="PF05622">
    <property type="entry name" value="HOOK"/>
    <property type="match status" value="1"/>
</dbReference>
<feature type="compositionally biased region" description="Basic and acidic residues" evidence="1">
    <location>
        <begin position="7"/>
        <end position="26"/>
    </location>
</feature>
<dbReference type="GO" id="GO:0008017">
    <property type="term" value="F:microtubule binding"/>
    <property type="evidence" value="ECO:0007669"/>
    <property type="project" value="InterPro"/>
</dbReference>
<protein>
    <submittedName>
        <fullName evidence="3">Hook1</fullName>
    </submittedName>
</protein>
<feature type="region of interest" description="Disordered" evidence="1">
    <location>
        <begin position="1"/>
        <end position="36"/>
    </location>
</feature>
<keyword evidence="4" id="KW-1185">Reference proteome</keyword>
<dbReference type="GO" id="GO:0051959">
    <property type="term" value="F:dynein light intermediate chain binding"/>
    <property type="evidence" value="ECO:0007669"/>
    <property type="project" value="TreeGrafter"/>
</dbReference>